<dbReference type="PANTHER" id="PTHR42760:SF115">
    <property type="entry name" value="3-OXOACYL-[ACYL-CARRIER-PROTEIN] REDUCTASE FABG"/>
    <property type="match status" value="1"/>
</dbReference>
<dbReference type="RefSeq" id="WP_197311132.1">
    <property type="nucleotide sequence ID" value="NZ_JADZLT010000049.1"/>
</dbReference>
<proteinExistence type="inferred from homology"/>
<reference evidence="3" key="1">
    <citation type="submission" date="2020-12" db="EMBL/GenBank/DDBJ databases">
        <title>Methylobrevis albus sp. nov., isolated from fresh water lack sediment.</title>
        <authorList>
            <person name="Zou Q."/>
        </authorList>
    </citation>
    <scope>NUCLEOTIDE SEQUENCE</scope>
    <source>
        <strain evidence="3">L22</strain>
    </source>
</reference>
<evidence type="ECO:0000256" key="2">
    <source>
        <dbReference type="ARBA" id="ARBA00023002"/>
    </source>
</evidence>
<sequence length="257" mass="27332">MFLEKFKLDGRRAVVTGGGRSIGLACVEALAEAGAHVIIADVDTGAAEEGRDAMKAKGYAVDIVTMNVVDPAQVTSVADDLVAKFGGVEVLVANAGIARSGTPAEELSDEHWLNVNDVNYNGVFWCNRAFGKHMLAAKRGAIVNIGSMSGFIVNRPQKQAYYNASKAAVHHLTRSLAAEWADRNVRVNAVAPTYIDTPLVHTVEGSAEMMKHWLRDTPMGRLGQTHEIGSVVHFLASDAASLVTGTTVLADGGFTAW</sequence>
<dbReference type="EMBL" id="JADZLT010000049">
    <property type="protein sequence ID" value="MBH0238092.1"/>
    <property type="molecule type" value="Genomic_DNA"/>
</dbReference>
<dbReference type="SUPFAM" id="SSF51735">
    <property type="entry name" value="NAD(P)-binding Rossmann-fold domains"/>
    <property type="match status" value="1"/>
</dbReference>
<dbReference type="InterPro" id="IPR036291">
    <property type="entry name" value="NAD(P)-bd_dom_sf"/>
</dbReference>
<dbReference type="InterPro" id="IPR002347">
    <property type="entry name" value="SDR_fam"/>
</dbReference>
<evidence type="ECO:0000256" key="1">
    <source>
        <dbReference type="ARBA" id="ARBA00006484"/>
    </source>
</evidence>
<name>A0A931I1I8_9HYPH</name>
<comment type="similarity">
    <text evidence="1">Belongs to the short-chain dehydrogenases/reductases (SDR) family.</text>
</comment>
<dbReference type="PROSITE" id="PS00061">
    <property type="entry name" value="ADH_SHORT"/>
    <property type="match status" value="1"/>
</dbReference>
<gene>
    <name evidence="3" type="ORF">I5731_09690</name>
</gene>
<dbReference type="PANTHER" id="PTHR42760">
    <property type="entry name" value="SHORT-CHAIN DEHYDROGENASES/REDUCTASES FAMILY MEMBER"/>
    <property type="match status" value="1"/>
</dbReference>
<dbReference type="Proteomes" id="UP000631694">
    <property type="component" value="Unassembled WGS sequence"/>
</dbReference>
<dbReference type="InterPro" id="IPR020904">
    <property type="entry name" value="Sc_DH/Rdtase_CS"/>
</dbReference>
<organism evidence="3 4">
    <name type="scientific">Methylobrevis albus</name>
    <dbReference type="NCBI Taxonomy" id="2793297"/>
    <lineage>
        <taxon>Bacteria</taxon>
        <taxon>Pseudomonadati</taxon>
        <taxon>Pseudomonadota</taxon>
        <taxon>Alphaproteobacteria</taxon>
        <taxon>Hyphomicrobiales</taxon>
        <taxon>Pleomorphomonadaceae</taxon>
        <taxon>Methylobrevis</taxon>
    </lineage>
</organism>
<dbReference type="Pfam" id="PF13561">
    <property type="entry name" value="adh_short_C2"/>
    <property type="match status" value="1"/>
</dbReference>
<keyword evidence="4" id="KW-1185">Reference proteome</keyword>
<dbReference type="Gene3D" id="3.40.50.720">
    <property type="entry name" value="NAD(P)-binding Rossmann-like Domain"/>
    <property type="match status" value="1"/>
</dbReference>
<comment type="caution">
    <text evidence="3">The sequence shown here is derived from an EMBL/GenBank/DDBJ whole genome shotgun (WGS) entry which is preliminary data.</text>
</comment>
<accession>A0A931I1I8</accession>
<dbReference type="PRINTS" id="PR00080">
    <property type="entry name" value="SDRFAMILY"/>
</dbReference>
<dbReference type="GO" id="GO:0005975">
    <property type="term" value="P:carbohydrate metabolic process"/>
    <property type="evidence" value="ECO:0007669"/>
    <property type="project" value="UniProtKB-ARBA"/>
</dbReference>
<dbReference type="GO" id="GO:0016616">
    <property type="term" value="F:oxidoreductase activity, acting on the CH-OH group of donors, NAD or NADP as acceptor"/>
    <property type="evidence" value="ECO:0007669"/>
    <property type="project" value="UniProtKB-ARBA"/>
</dbReference>
<dbReference type="PRINTS" id="PR00081">
    <property type="entry name" value="GDHRDH"/>
</dbReference>
<protein>
    <submittedName>
        <fullName evidence="3">SDR family oxidoreductase</fullName>
    </submittedName>
</protein>
<dbReference type="FunFam" id="3.40.50.720:FF:000240">
    <property type="entry name" value="SDR family oxidoreductase"/>
    <property type="match status" value="1"/>
</dbReference>
<evidence type="ECO:0000313" key="3">
    <source>
        <dbReference type="EMBL" id="MBH0238092.1"/>
    </source>
</evidence>
<keyword evidence="2" id="KW-0560">Oxidoreductase</keyword>
<dbReference type="AlphaFoldDB" id="A0A931I1I8"/>
<evidence type="ECO:0000313" key="4">
    <source>
        <dbReference type="Proteomes" id="UP000631694"/>
    </source>
</evidence>